<sequence>MTRRRTSRLERIALLVLVLLVLVAGYGAGLYLWAGSKLRTTDAFARYEGRPADGREPAGC</sequence>
<evidence type="ECO:0000313" key="3">
    <source>
        <dbReference type="Proteomes" id="UP000095759"/>
    </source>
</evidence>
<keyword evidence="3" id="KW-1185">Reference proteome</keyword>
<dbReference type="RefSeq" id="WP_069932396.1">
    <property type="nucleotide sequence ID" value="NZ_MEHJ01000001.1"/>
</dbReference>
<dbReference type="AlphaFoldDB" id="A0A1E5PAK1"/>
<dbReference type="EMBL" id="MEHJ01000001">
    <property type="protein sequence ID" value="OEJ26515.1"/>
    <property type="molecule type" value="Genomic_DNA"/>
</dbReference>
<keyword evidence="1" id="KW-0472">Membrane</keyword>
<organism evidence="2 3">
    <name type="scientific">Streptomyces agglomeratus</name>
    <dbReference type="NCBI Taxonomy" id="285458"/>
    <lineage>
        <taxon>Bacteria</taxon>
        <taxon>Bacillati</taxon>
        <taxon>Actinomycetota</taxon>
        <taxon>Actinomycetes</taxon>
        <taxon>Kitasatosporales</taxon>
        <taxon>Streptomycetaceae</taxon>
        <taxon>Streptomyces</taxon>
    </lineage>
</organism>
<reference evidence="2 3" key="1">
    <citation type="submission" date="2016-08" db="EMBL/GenBank/DDBJ databases">
        <title>Complete genome sequence of Streptomyces agglomeratus strain 6-3-2, a novel anti-MRSA actinomycete isolated from Wuli of Tebit, China.</title>
        <authorList>
            <person name="Chen X."/>
        </authorList>
    </citation>
    <scope>NUCLEOTIDE SEQUENCE [LARGE SCALE GENOMIC DNA]</scope>
    <source>
        <strain evidence="2 3">6-3-2</strain>
    </source>
</reference>
<accession>A0A1E5PAK1</accession>
<dbReference type="STRING" id="285458.BGM19_16445"/>
<keyword evidence="1" id="KW-0812">Transmembrane</keyword>
<evidence type="ECO:0000256" key="1">
    <source>
        <dbReference type="SAM" id="Phobius"/>
    </source>
</evidence>
<gene>
    <name evidence="2" type="ORF">AS594_20510</name>
</gene>
<dbReference type="Proteomes" id="UP000095759">
    <property type="component" value="Unassembled WGS sequence"/>
</dbReference>
<keyword evidence="1" id="KW-1133">Transmembrane helix</keyword>
<name>A0A1E5PAK1_9ACTN</name>
<proteinExistence type="predicted"/>
<comment type="caution">
    <text evidence="2">The sequence shown here is derived from an EMBL/GenBank/DDBJ whole genome shotgun (WGS) entry which is preliminary data.</text>
</comment>
<feature type="transmembrane region" description="Helical" evidence="1">
    <location>
        <begin position="12"/>
        <end position="34"/>
    </location>
</feature>
<protein>
    <submittedName>
        <fullName evidence="2">Uncharacterized protein</fullName>
    </submittedName>
</protein>
<evidence type="ECO:0000313" key="2">
    <source>
        <dbReference type="EMBL" id="OEJ26515.1"/>
    </source>
</evidence>